<feature type="region of interest" description="Disordered" evidence="1">
    <location>
        <begin position="1"/>
        <end position="91"/>
    </location>
</feature>
<evidence type="ECO:0000313" key="3">
    <source>
        <dbReference type="Proteomes" id="UP001500575"/>
    </source>
</evidence>
<accession>A0ABN2YP23</accession>
<organism evidence="2 3">
    <name type="scientific">Nocardioides bigeumensis</name>
    <dbReference type="NCBI Taxonomy" id="433657"/>
    <lineage>
        <taxon>Bacteria</taxon>
        <taxon>Bacillati</taxon>
        <taxon>Actinomycetota</taxon>
        <taxon>Actinomycetes</taxon>
        <taxon>Propionibacteriales</taxon>
        <taxon>Nocardioidaceae</taxon>
        <taxon>Nocardioides</taxon>
    </lineage>
</organism>
<reference evidence="2 3" key="1">
    <citation type="journal article" date="2019" name="Int. J. Syst. Evol. Microbiol.">
        <title>The Global Catalogue of Microorganisms (GCM) 10K type strain sequencing project: providing services to taxonomists for standard genome sequencing and annotation.</title>
        <authorList>
            <consortium name="The Broad Institute Genomics Platform"/>
            <consortium name="The Broad Institute Genome Sequencing Center for Infectious Disease"/>
            <person name="Wu L."/>
            <person name="Ma J."/>
        </authorList>
    </citation>
    <scope>NUCLEOTIDE SEQUENCE [LARGE SCALE GENOMIC DNA]</scope>
    <source>
        <strain evidence="2 3">JCM 16021</strain>
    </source>
</reference>
<feature type="compositionally biased region" description="Acidic residues" evidence="1">
    <location>
        <begin position="64"/>
        <end position="75"/>
    </location>
</feature>
<evidence type="ECO:0000313" key="2">
    <source>
        <dbReference type="EMBL" id="GAA2130154.1"/>
    </source>
</evidence>
<name>A0ABN2YP23_9ACTN</name>
<comment type="caution">
    <text evidence="2">The sequence shown here is derived from an EMBL/GenBank/DDBJ whole genome shotgun (WGS) entry which is preliminary data.</text>
</comment>
<sequence length="91" mass="9703">MPVDLGDLPEPTVEPPERFPGGADSIADEEKYGSIPDQPLIPDLPNDRNPATDDEVPDEISQSEQEEDAEDEQAADESGGKSDALGEDTPV</sequence>
<dbReference type="RefSeq" id="WP_344304852.1">
    <property type="nucleotide sequence ID" value="NZ_BAAAQQ010000013.1"/>
</dbReference>
<evidence type="ECO:0000256" key="1">
    <source>
        <dbReference type="SAM" id="MobiDB-lite"/>
    </source>
</evidence>
<protein>
    <submittedName>
        <fullName evidence="2">Uncharacterized protein</fullName>
    </submittedName>
</protein>
<keyword evidence="3" id="KW-1185">Reference proteome</keyword>
<dbReference type="Proteomes" id="UP001500575">
    <property type="component" value="Unassembled WGS sequence"/>
</dbReference>
<gene>
    <name evidence="2" type="ORF">GCM10009843_32490</name>
</gene>
<proteinExistence type="predicted"/>
<dbReference type="EMBL" id="BAAAQQ010000013">
    <property type="protein sequence ID" value="GAA2130154.1"/>
    <property type="molecule type" value="Genomic_DNA"/>
</dbReference>